<proteinExistence type="inferred from homology"/>
<dbReference type="GO" id="GO:0000270">
    <property type="term" value="P:peptidoglycan metabolic process"/>
    <property type="evidence" value="ECO:0007669"/>
    <property type="project" value="InterPro"/>
</dbReference>
<dbReference type="InterPro" id="IPR008258">
    <property type="entry name" value="Transglycosylase_SLT_dom_1"/>
</dbReference>
<accession>A0A1M6W426</accession>
<dbReference type="Pfam" id="PF01464">
    <property type="entry name" value="SLT"/>
    <property type="match status" value="1"/>
</dbReference>
<dbReference type="Proteomes" id="UP000183975">
    <property type="component" value="Unassembled WGS sequence"/>
</dbReference>
<comment type="similarity">
    <text evidence="1">Belongs to the transglycosylase Slt family.</text>
</comment>
<reference evidence="3 4" key="1">
    <citation type="submission" date="2016-11" db="EMBL/GenBank/DDBJ databases">
        <authorList>
            <person name="Jaros S."/>
            <person name="Januszkiewicz K."/>
            <person name="Wedrychowicz H."/>
        </authorList>
    </citation>
    <scope>NUCLEOTIDE SEQUENCE [LARGE SCALE GENOMIC DNA]</scope>
    <source>
        <strain evidence="3 4">DSM 14214</strain>
    </source>
</reference>
<dbReference type="EMBL" id="FRAH01000051">
    <property type="protein sequence ID" value="SHK88453.1"/>
    <property type="molecule type" value="Genomic_DNA"/>
</dbReference>
<dbReference type="RefSeq" id="WP_072852311.1">
    <property type="nucleotide sequence ID" value="NZ_FRAH01000051.1"/>
</dbReference>
<feature type="domain" description="Transglycosylase SLT" evidence="2">
    <location>
        <begin position="38"/>
        <end position="151"/>
    </location>
</feature>
<dbReference type="InterPro" id="IPR000189">
    <property type="entry name" value="Transglyc_AS"/>
</dbReference>
<dbReference type="GO" id="GO:0008933">
    <property type="term" value="F:peptidoglycan lytic transglycosylase activity"/>
    <property type="evidence" value="ECO:0007669"/>
    <property type="project" value="InterPro"/>
</dbReference>
<dbReference type="PANTHER" id="PTHR37423">
    <property type="entry name" value="SOLUBLE LYTIC MUREIN TRANSGLYCOSYLASE-RELATED"/>
    <property type="match status" value="1"/>
</dbReference>
<gene>
    <name evidence="3" type="ORF">SAMN02745138_02513</name>
</gene>
<dbReference type="OrthoDB" id="9815002at2"/>
<dbReference type="CDD" id="cd16896">
    <property type="entry name" value="LT_Slt70-like"/>
    <property type="match status" value="1"/>
</dbReference>
<sequence>MIRFLKKLLSLVFFLCVVAAIGYFVVVPRFVPLEYEEYVDKYASQYQVEPSLVYAVIFCESGYDPQAISHAGSKGLMQISDDTAVWAAQQIDGMDAENLNVMDPDENIQIGCWYLHWLHEKFNGNTPTCLAAYNAGHNKVAQWLADEEKSADGLTLEEIPYAETDQYVKKVTLMQQVYQWRYGV</sequence>
<name>A0A1M6W426_9FIRM</name>
<protein>
    <submittedName>
        <fullName evidence="3">Soluble lytic murein transglycosylase</fullName>
    </submittedName>
</protein>
<dbReference type="AlphaFoldDB" id="A0A1M6W426"/>
<dbReference type="GO" id="GO:0016020">
    <property type="term" value="C:membrane"/>
    <property type="evidence" value="ECO:0007669"/>
    <property type="project" value="InterPro"/>
</dbReference>
<organism evidence="3 4">
    <name type="scientific">Anaerotignum lactatifermentans DSM 14214</name>
    <dbReference type="NCBI Taxonomy" id="1121323"/>
    <lineage>
        <taxon>Bacteria</taxon>
        <taxon>Bacillati</taxon>
        <taxon>Bacillota</taxon>
        <taxon>Clostridia</taxon>
        <taxon>Lachnospirales</taxon>
        <taxon>Anaerotignaceae</taxon>
        <taxon>Anaerotignum</taxon>
    </lineage>
</organism>
<evidence type="ECO:0000313" key="4">
    <source>
        <dbReference type="Proteomes" id="UP000183975"/>
    </source>
</evidence>
<dbReference type="InterPro" id="IPR023346">
    <property type="entry name" value="Lysozyme-like_dom_sf"/>
</dbReference>
<evidence type="ECO:0000313" key="3">
    <source>
        <dbReference type="EMBL" id="SHK88453.1"/>
    </source>
</evidence>
<evidence type="ECO:0000256" key="1">
    <source>
        <dbReference type="ARBA" id="ARBA00007734"/>
    </source>
</evidence>
<dbReference type="Gene3D" id="1.10.530.10">
    <property type="match status" value="1"/>
</dbReference>
<evidence type="ECO:0000259" key="2">
    <source>
        <dbReference type="Pfam" id="PF01464"/>
    </source>
</evidence>
<dbReference type="SUPFAM" id="SSF53955">
    <property type="entry name" value="Lysozyme-like"/>
    <property type="match status" value="1"/>
</dbReference>
<keyword evidence="4" id="KW-1185">Reference proteome</keyword>
<dbReference type="PROSITE" id="PS00922">
    <property type="entry name" value="TRANSGLYCOSYLASE"/>
    <property type="match status" value="1"/>
</dbReference>
<dbReference type="PANTHER" id="PTHR37423:SF2">
    <property type="entry name" value="MEMBRANE-BOUND LYTIC MUREIN TRANSGLYCOSYLASE C"/>
    <property type="match status" value="1"/>
</dbReference>